<accession>A0A9D9HGK7</accession>
<dbReference type="AlphaFoldDB" id="A0A9D9HGK7"/>
<gene>
    <name evidence="1" type="ORF">IAC29_08285</name>
</gene>
<reference evidence="1" key="2">
    <citation type="journal article" date="2021" name="PeerJ">
        <title>Extensive microbial diversity within the chicken gut microbiome revealed by metagenomics and culture.</title>
        <authorList>
            <person name="Gilroy R."/>
            <person name="Ravi A."/>
            <person name="Getino M."/>
            <person name="Pursley I."/>
            <person name="Horton D.L."/>
            <person name="Alikhan N.F."/>
            <person name="Baker D."/>
            <person name="Gharbi K."/>
            <person name="Hall N."/>
            <person name="Watson M."/>
            <person name="Adriaenssens E.M."/>
            <person name="Foster-Nyarko E."/>
            <person name="Jarju S."/>
            <person name="Secka A."/>
            <person name="Antonio M."/>
            <person name="Oren A."/>
            <person name="Chaudhuri R.R."/>
            <person name="La Ragione R."/>
            <person name="Hildebrand F."/>
            <person name="Pallen M.J."/>
        </authorList>
    </citation>
    <scope>NUCLEOTIDE SEQUENCE</scope>
    <source>
        <strain evidence="1">20514</strain>
    </source>
</reference>
<dbReference type="EMBL" id="JADIMQ010000117">
    <property type="protein sequence ID" value="MBO8449252.1"/>
    <property type="molecule type" value="Genomic_DNA"/>
</dbReference>
<protein>
    <submittedName>
        <fullName evidence="1">DUF3575 domain-containing protein</fullName>
    </submittedName>
</protein>
<sequence>MHNSHFCCGGGGLLSPLTASGQDFAVKTNLFYDATATINLGAEVALSPKWTLEASANYNNWIMPREQRWKHWLVQPEGRYWLCNKFIGHFFGFHLLGGQYNFGNLQNDIRFLGSDFSVLSDNRVQGWFVGAGVAYGYSWALSRHWNLEFEIGVGYAYTVYDRYPCAVCGDLLEHGDHHYFGPTKAAINLVYSF</sequence>
<dbReference type="Proteomes" id="UP000810252">
    <property type="component" value="Unassembled WGS sequence"/>
</dbReference>
<dbReference type="Pfam" id="PF12099">
    <property type="entry name" value="DUF3575"/>
    <property type="match status" value="1"/>
</dbReference>
<evidence type="ECO:0000313" key="2">
    <source>
        <dbReference type="Proteomes" id="UP000810252"/>
    </source>
</evidence>
<organism evidence="1 2">
    <name type="scientific">Candidatus Cryptobacteroides merdigallinarum</name>
    <dbReference type="NCBI Taxonomy" id="2840770"/>
    <lineage>
        <taxon>Bacteria</taxon>
        <taxon>Pseudomonadati</taxon>
        <taxon>Bacteroidota</taxon>
        <taxon>Bacteroidia</taxon>
        <taxon>Bacteroidales</taxon>
        <taxon>Candidatus Cryptobacteroides</taxon>
    </lineage>
</organism>
<evidence type="ECO:0000313" key="1">
    <source>
        <dbReference type="EMBL" id="MBO8449252.1"/>
    </source>
</evidence>
<dbReference type="InterPro" id="IPR021958">
    <property type="entry name" value="DUF3575"/>
</dbReference>
<reference evidence="1" key="1">
    <citation type="submission" date="2020-10" db="EMBL/GenBank/DDBJ databases">
        <authorList>
            <person name="Gilroy R."/>
        </authorList>
    </citation>
    <scope>NUCLEOTIDE SEQUENCE</scope>
    <source>
        <strain evidence="1">20514</strain>
    </source>
</reference>
<name>A0A9D9HGK7_9BACT</name>
<comment type="caution">
    <text evidence="1">The sequence shown here is derived from an EMBL/GenBank/DDBJ whole genome shotgun (WGS) entry which is preliminary data.</text>
</comment>
<proteinExistence type="predicted"/>